<organism evidence="6 7">
    <name type="scientific">Aldrovandia affinis</name>
    <dbReference type="NCBI Taxonomy" id="143900"/>
    <lineage>
        <taxon>Eukaryota</taxon>
        <taxon>Metazoa</taxon>
        <taxon>Chordata</taxon>
        <taxon>Craniata</taxon>
        <taxon>Vertebrata</taxon>
        <taxon>Euteleostomi</taxon>
        <taxon>Actinopterygii</taxon>
        <taxon>Neopterygii</taxon>
        <taxon>Teleostei</taxon>
        <taxon>Notacanthiformes</taxon>
        <taxon>Halosauridae</taxon>
        <taxon>Aldrovandia</taxon>
    </lineage>
</organism>
<protein>
    <recommendedName>
        <fullName evidence="4">Glutathione S-transferase</fullName>
        <ecNumber evidence="4">2.5.1.18</ecNumber>
    </recommendedName>
    <alternativeName>
        <fullName evidence="4">GST class-pi</fullName>
    </alternativeName>
</protein>
<dbReference type="InterPro" id="IPR050213">
    <property type="entry name" value="GST_superfamily"/>
</dbReference>
<accession>A0AAD7S238</accession>
<dbReference type="GO" id="GO:0005634">
    <property type="term" value="C:nucleus"/>
    <property type="evidence" value="ECO:0007669"/>
    <property type="project" value="UniProtKB-SubCell"/>
</dbReference>
<dbReference type="PRINTS" id="PR01268">
    <property type="entry name" value="GSTRNSFRASEP"/>
</dbReference>
<evidence type="ECO:0000313" key="6">
    <source>
        <dbReference type="EMBL" id="KAJ8393306.1"/>
    </source>
</evidence>
<keyword evidence="3 4" id="KW-0808">Transferase</keyword>
<feature type="domain" description="GST C-terminal" evidence="5">
    <location>
        <begin position="1"/>
        <end position="111"/>
    </location>
</feature>
<dbReference type="InterPro" id="IPR010987">
    <property type="entry name" value="Glutathione-S-Trfase_C-like"/>
</dbReference>
<evidence type="ECO:0000313" key="7">
    <source>
        <dbReference type="Proteomes" id="UP001221898"/>
    </source>
</evidence>
<dbReference type="SUPFAM" id="SSF47616">
    <property type="entry name" value="GST C-terminal domain-like"/>
    <property type="match status" value="1"/>
</dbReference>
<dbReference type="EC" id="2.5.1.18" evidence="4"/>
<dbReference type="Proteomes" id="UP001221898">
    <property type="component" value="Unassembled WGS sequence"/>
</dbReference>
<dbReference type="Gene3D" id="1.20.1050.130">
    <property type="match status" value="1"/>
</dbReference>
<dbReference type="PANTHER" id="PTHR11571">
    <property type="entry name" value="GLUTATHIONE S-TRANSFERASE"/>
    <property type="match status" value="1"/>
</dbReference>
<dbReference type="InterPro" id="IPR004046">
    <property type="entry name" value="GST_C"/>
</dbReference>
<dbReference type="EMBL" id="JAINUG010000138">
    <property type="protein sequence ID" value="KAJ8393306.1"/>
    <property type="molecule type" value="Genomic_DNA"/>
</dbReference>
<dbReference type="GO" id="GO:0004364">
    <property type="term" value="F:glutathione transferase activity"/>
    <property type="evidence" value="ECO:0007669"/>
    <property type="project" value="UniProtKB-UniRule"/>
</dbReference>
<dbReference type="GO" id="GO:0005829">
    <property type="term" value="C:cytosol"/>
    <property type="evidence" value="ECO:0007669"/>
    <property type="project" value="TreeGrafter"/>
</dbReference>
<evidence type="ECO:0000256" key="1">
    <source>
        <dbReference type="ARBA" id="ARBA00007297"/>
    </source>
</evidence>
<comment type="caution">
    <text evidence="6">The sequence shown here is derived from an EMBL/GenBank/DDBJ whole genome shotgun (WGS) entry which is preliminary data.</text>
</comment>
<gene>
    <name evidence="6" type="ORF">AAFF_G00062070</name>
</gene>
<comment type="similarity">
    <text evidence="1 4">Belongs to the GST superfamily. Pi family.</text>
</comment>
<keyword evidence="4" id="KW-0963">Cytoplasm</keyword>
<dbReference type="GO" id="GO:0005739">
    <property type="term" value="C:mitochondrion"/>
    <property type="evidence" value="ECO:0007669"/>
    <property type="project" value="UniProtKB-SubCell"/>
</dbReference>
<dbReference type="GO" id="GO:0006749">
    <property type="term" value="P:glutathione metabolic process"/>
    <property type="evidence" value="ECO:0007669"/>
    <property type="project" value="UniProtKB-UniRule"/>
</dbReference>
<dbReference type="InterPro" id="IPR036282">
    <property type="entry name" value="Glutathione-S-Trfase_C_sf"/>
</dbReference>
<sequence length="117" mass="13208">MLMDGAEDFRTKYVGMIYQNYDTGKDKYIEELPDRLSKFEAILSHNKSGFLVGDKVSIADYSLFDVLLNHQVLCSSCLDSFPAVKSFVEKMAARPKIKAFLESDAYKKLPINGNGKQ</sequence>
<comment type="catalytic activity">
    <reaction evidence="4">
        <text>RX + glutathione = an S-substituted glutathione + a halide anion + H(+)</text>
        <dbReference type="Rhea" id="RHEA:16437"/>
        <dbReference type="ChEBI" id="CHEBI:15378"/>
        <dbReference type="ChEBI" id="CHEBI:16042"/>
        <dbReference type="ChEBI" id="CHEBI:17792"/>
        <dbReference type="ChEBI" id="CHEBI:57925"/>
        <dbReference type="ChEBI" id="CHEBI:90779"/>
        <dbReference type="EC" id="2.5.1.18"/>
    </reaction>
</comment>
<proteinExistence type="inferred from homology"/>
<dbReference type="InterPro" id="IPR003082">
    <property type="entry name" value="GST_pi"/>
</dbReference>
<name>A0AAD7S238_9TELE</name>
<dbReference type="PANTHER" id="PTHR11571:SF141">
    <property type="entry name" value="GLUTATHIONE S-TRANSFERASE"/>
    <property type="match status" value="1"/>
</dbReference>
<comment type="subcellular location">
    <subcellularLocation>
        <location evidence="4">Cytoplasm</location>
    </subcellularLocation>
    <subcellularLocation>
        <location evidence="4">Mitochondrion</location>
    </subcellularLocation>
    <subcellularLocation>
        <location evidence="4">Nucleus</location>
    </subcellularLocation>
</comment>
<reference evidence="6" key="1">
    <citation type="journal article" date="2023" name="Science">
        <title>Genome structures resolve the early diversification of teleost fishes.</title>
        <authorList>
            <person name="Parey E."/>
            <person name="Louis A."/>
            <person name="Montfort J."/>
            <person name="Bouchez O."/>
            <person name="Roques C."/>
            <person name="Iampietro C."/>
            <person name="Lluch J."/>
            <person name="Castinel A."/>
            <person name="Donnadieu C."/>
            <person name="Desvignes T."/>
            <person name="Floi Bucao C."/>
            <person name="Jouanno E."/>
            <person name="Wen M."/>
            <person name="Mejri S."/>
            <person name="Dirks R."/>
            <person name="Jansen H."/>
            <person name="Henkel C."/>
            <person name="Chen W.J."/>
            <person name="Zahm M."/>
            <person name="Cabau C."/>
            <person name="Klopp C."/>
            <person name="Thompson A.W."/>
            <person name="Robinson-Rechavi M."/>
            <person name="Braasch I."/>
            <person name="Lecointre G."/>
            <person name="Bobe J."/>
            <person name="Postlethwait J.H."/>
            <person name="Berthelot C."/>
            <person name="Roest Crollius H."/>
            <person name="Guiguen Y."/>
        </authorList>
    </citation>
    <scope>NUCLEOTIDE SEQUENCE</scope>
    <source>
        <strain evidence="6">NC1722</strain>
    </source>
</reference>
<evidence type="ECO:0000256" key="2">
    <source>
        <dbReference type="ARBA" id="ARBA00011738"/>
    </source>
</evidence>
<comment type="function">
    <text evidence="4">Conjugation of reduced glutathione to a wide number of exogenous and endogenous hydrophobic electrophiles.</text>
</comment>
<dbReference type="Pfam" id="PF14497">
    <property type="entry name" value="GST_C_3"/>
    <property type="match status" value="1"/>
</dbReference>
<keyword evidence="7" id="KW-1185">Reference proteome</keyword>
<evidence type="ECO:0000256" key="4">
    <source>
        <dbReference type="RuleBase" id="RU368105"/>
    </source>
</evidence>
<dbReference type="AlphaFoldDB" id="A0AAD7S238"/>
<keyword evidence="4" id="KW-0496">Mitochondrion</keyword>
<evidence type="ECO:0000256" key="3">
    <source>
        <dbReference type="ARBA" id="ARBA00022679"/>
    </source>
</evidence>
<evidence type="ECO:0000259" key="5">
    <source>
        <dbReference type="PROSITE" id="PS50405"/>
    </source>
</evidence>
<comment type="subunit">
    <text evidence="2 4">Homodimer.</text>
</comment>
<keyword evidence="4" id="KW-0539">Nucleus</keyword>
<dbReference type="FunFam" id="1.20.1050.10:FF:000020">
    <property type="entry name" value="Glutathione S-transferase P 1"/>
    <property type="match status" value="1"/>
</dbReference>
<dbReference type="PROSITE" id="PS50405">
    <property type="entry name" value="GST_CTER"/>
    <property type="match status" value="1"/>
</dbReference>